<evidence type="ECO:0000313" key="3">
    <source>
        <dbReference type="EMBL" id="MEW2362830.1"/>
    </source>
</evidence>
<keyword evidence="2" id="KW-0812">Transmembrane</keyword>
<reference evidence="3 4" key="1">
    <citation type="submission" date="2024-06" db="EMBL/GenBank/DDBJ databases">
        <title>The Natural Products Discovery Center: Release of the First 8490 Sequenced Strains for Exploring Actinobacteria Biosynthetic Diversity.</title>
        <authorList>
            <person name="Kalkreuter E."/>
            <person name="Kautsar S.A."/>
            <person name="Yang D."/>
            <person name="Bader C.D."/>
            <person name="Teijaro C.N."/>
            <person name="Fluegel L."/>
            <person name="Davis C.M."/>
            <person name="Simpson J.R."/>
            <person name="Lauterbach L."/>
            <person name="Steele A.D."/>
            <person name="Gui C."/>
            <person name="Meng S."/>
            <person name="Li G."/>
            <person name="Viehrig K."/>
            <person name="Ye F."/>
            <person name="Su P."/>
            <person name="Kiefer A.F."/>
            <person name="Nichols A."/>
            <person name="Cepeda A.J."/>
            <person name="Yan W."/>
            <person name="Fan B."/>
            <person name="Jiang Y."/>
            <person name="Adhikari A."/>
            <person name="Zheng C.-J."/>
            <person name="Schuster L."/>
            <person name="Cowan T.M."/>
            <person name="Smanski M.J."/>
            <person name="Chevrette M.G."/>
            <person name="De Carvalho L.P.S."/>
            <person name="Shen B."/>
        </authorList>
    </citation>
    <scope>NUCLEOTIDE SEQUENCE [LARGE SCALE GENOMIC DNA]</scope>
    <source>
        <strain evidence="3 4">NPDC047833</strain>
    </source>
</reference>
<dbReference type="InterPro" id="IPR008910">
    <property type="entry name" value="MSC_TM_helix"/>
</dbReference>
<comment type="caution">
    <text evidence="3">The sequence shown here is derived from an EMBL/GenBank/DDBJ whole genome shotgun (WGS) entry which is preliminary data.</text>
</comment>
<keyword evidence="2" id="KW-0472">Membrane</keyword>
<feature type="transmembrane region" description="Helical" evidence="2">
    <location>
        <begin position="29"/>
        <end position="47"/>
    </location>
</feature>
<evidence type="ECO:0000256" key="1">
    <source>
        <dbReference type="SAM" id="MobiDB-lite"/>
    </source>
</evidence>
<keyword evidence="4" id="KW-1185">Reference proteome</keyword>
<dbReference type="RefSeq" id="WP_359777929.1">
    <property type="nucleotide sequence ID" value="NZ_JBEYRR010000004.1"/>
</dbReference>
<name>A0ABV3LU38_9ACTN</name>
<feature type="transmembrane region" description="Helical" evidence="2">
    <location>
        <begin position="159"/>
        <end position="180"/>
    </location>
</feature>
<dbReference type="Pfam" id="PF05552">
    <property type="entry name" value="MS_channel_1st_1"/>
    <property type="match status" value="2"/>
</dbReference>
<evidence type="ECO:0000256" key="2">
    <source>
        <dbReference type="SAM" id="Phobius"/>
    </source>
</evidence>
<keyword evidence="2" id="KW-1133">Transmembrane helix</keyword>
<feature type="transmembrane region" description="Helical" evidence="2">
    <location>
        <begin position="82"/>
        <end position="103"/>
    </location>
</feature>
<dbReference type="Proteomes" id="UP001553843">
    <property type="component" value="Unassembled WGS sequence"/>
</dbReference>
<accession>A0ABV3LU38</accession>
<feature type="compositionally biased region" description="Basic and acidic residues" evidence="1">
    <location>
        <begin position="238"/>
        <end position="257"/>
    </location>
</feature>
<gene>
    <name evidence="3" type="ORF">AB0887_12850</name>
</gene>
<feature type="region of interest" description="Disordered" evidence="1">
    <location>
        <begin position="228"/>
        <end position="257"/>
    </location>
</feature>
<feature type="transmembrane region" description="Helical" evidence="2">
    <location>
        <begin position="186"/>
        <end position="207"/>
    </location>
</feature>
<evidence type="ECO:0000313" key="4">
    <source>
        <dbReference type="Proteomes" id="UP001553843"/>
    </source>
</evidence>
<protein>
    <submittedName>
        <fullName evidence="3">Uncharacterized protein</fullName>
    </submittedName>
</protein>
<organism evidence="3 4">
    <name type="scientific">Streptomyces huasconensis</name>
    <dbReference type="NCBI Taxonomy" id="1854574"/>
    <lineage>
        <taxon>Bacteria</taxon>
        <taxon>Bacillati</taxon>
        <taxon>Actinomycetota</taxon>
        <taxon>Actinomycetes</taxon>
        <taxon>Kitasatosporales</taxon>
        <taxon>Streptomycetaceae</taxon>
        <taxon>Streptomyces</taxon>
    </lineage>
</organism>
<proteinExistence type="predicted"/>
<dbReference type="EMBL" id="JBEYRS010000004">
    <property type="protein sequence ID" value="MEW2362830.1"/>
    <property type="molecule type" value="Genomic_DNA"/>
</dbReference>
<feature type="transmembrane region" description="Helical" evidence="2">
    <location>
        <begin position="115"/>
        <end position="139"/>
    </location>
</feature>
<sequence>MPQGITLSVNFTQGLDDAWSKVAQFVPKLVGFLVILVIGWMVSKLITRVLDRVLRKLGSEKLAERAGASQLLAGSKYDMTGIICKVVYAALLLITLQLGFGVFGPNPVSAMIDGIVAWLPRGIVAVVLIVVAMAVANLVRDIVTNALSSLSYGKTIGTMVWVCIVALGAIAALGQAGIATAVTQPVLYAVLASVAGVLIVGVGGGLIGPMRDRWERWLHTAEQETAKARTRAGAYQAGREDALTNQPARDRETTDPF</sequence>